<evidence type="ECO:0000256" key="8">
    <source>
        <dbReference type="ARBA" id="ARBA00023136"/>
    </source>
</evidence>
<proteinExistence type="inferred from homology"/>
<organism evidence="10 11">
    <name type="scientific">Cymbomonas tetramitiformis</name>
    <dbReference type="NCBI Taxonomy" id="36881"/>
    <lineage>
        <taxon>Eukaryota</taxon>
        <taxon>Viridiplantae</taxon>
        <taxon>Chlorophyta</taxon>
        <taxon>Pyramimonadophyceae</taxon>
        <taxon>Pyramimonadales</taxon>
        <taxon>Pyramimonadaceae</taxon>
        <taxon>Cymbomonas</taxon>
    </lineage>
</organism>
<keyword evidence="9" id="KW-0653">Protein transport</keyword>
<dbReference type="PANTHER" id="PTHR13032:SF6">
    <property type="entry name" value="MITOCHONDRIAL IMPORT INNER MEMBRANE TRANSLOCASE SUBUNIT TIM21"/>
    <property type="match status" value="1"/>
</dbReference>
<comment type="similarity">
    <text evidence="2 9">Belongs to the TIM21 family.</text>
</comment>
<dbReference type="PANTHER" id="PTHR13032">
    <property type="entry name" value="MITOCHONDRIAL IMPORT INNER MEMBRANE TRANSLOCASE SUBUNIT TIM21"/>
    <property type="match status" value="1"/>
</dbReference>
<accession>A0AAE0FWR2</accession>
<sequence length="285" mass="31165">MRRVFNSLQVAYSASVACVPKNGWGAATIVVPEAHITDYILFLNYSACRSLHTTAPPIPRIPLELAAKSTHGKWTSASCGLIRLGQAGKLSCTSFIEVQTSVMARTLTSTASQNSAAAKEASSEKQVSAANEEYDAITDKIPEKPITVVEGASYGMFILAGLGIAAACAYGVLSELLFDPKEFVVFNKALERIQIDPRVNVRLGEPLRGYGSESNSRSARQHIKHREYYGPDGLYHLAVLFYVKGPHGNATVHADMFKDESKQYQWQYLYLDFPSGSRVIVESPP</sequence>
<dbReference type="GO" id="GO:0005744">
    <property type="term" value="C:TIM23 mitochondrial import inner membrane translocase complex"/>
    <property type="evidence" value="ECO:0007669"/>
    <property type="project" value="UniProtKB-UniRule"/>
</dbReference>
<dbReference type="FunFam" id="3.10.450.320:FF:000002">
    <property type="entry name" value="Mitochondrial import inner membrane translocase subunit tim21"/>
    <property type="match status" value="1"/>
</dbReference>
<comment type="subcellular location">
    <subcellularLocation>
        <location evidence="1 9">Mitochondrion inner membrane</location>
        <topology evidence="1 9">Single-pass membrane protein</topology>
    </subcellularLocation>
</comment>
<dbReference type="InterPro" id="IPR013261">
    <property type="entry name" value="Tim21"/>
</dbReference>
<feature type="transmembrane region" description="Helical" evidence="9">
    <location>
        <begin position="154"/>
        <end position="173"/>
    </location>
</feature>
<dbReference type="AlphaFoldDB" id="A0AAE0FWR2"/>
<keyword evidence="9" id="KW-0813">Transport</keyword>
<keyword evidence="6 9" id="KW-1133">Transmembrane helix</keyword>
<evidence type="ECO:0000256" key="5">
    <source>
        <dbReference type="ARBA" id="ARBA00022946"/>
    </source>
</evidence>
<name>A0AAE0FWR2_9CHLO</name>
<evidence type="ECO:0000256" key="1">
    <source>
        <dbReference type="ARBA" id="ARBA00004434"/>
    </source>
</evidence>
<evidence type="ECO:0000256" key="4">
    <source>
        <dbReference type="ARBA" id="ARBA00022792"/>
    </source>
</evidence>
<protein>
    <recommendedName>
        <fullName evidence="9">Mitochondrial import inner membrane translocase subunit Tim21</fullName>
    </recommendedName>
</protein>
<keyword evidence="7 9" id="KW-0496">Mitochondrion</keyword>
<dbReference type="PROSITE" id="PS51257">
    <property type="entry name" value="PROKAR_LIPOPROTEIN"/>
    <property type="match status" value="1"/>
</dbReference>
<dbReference type="Pfam" id="PF08294">
    <property type="entry name" value="TIM21"/>
    <property type="match status" value="1"/>
</dbReference>
<comment type="function">
    <text evidence="9">Essential component of the TIM23 complex, a complex that mediates the translocation of transit peptide-containing proteins across the mitochondrial inner membrane.</text>
</comment>
<keyword evidence="9" id="KW-0811">Translocation</keyword>
<evidence type="ECO:0000256" key="6">
    <source>
        <dbReference type="ARBA" id="ARBA00022989"/>
    </source>
</evidence>
<evidence type="ECO:0000313" key="10">
    <source>
        <dbReference type="EMBL" id="KAK3267162.1"/>
    </source>
</evidence>
<dbReference type="InterPro" id="IPR038552">
    <property type="entry name" value="Tim21_IMS_sf"/>
</dbReference>
<dbReference type="Proteomes" id="UP001190700">
    <property type="component" value="Unassembled WGS sequence"/>
</dbReference>
<keyword evidence="11" id="KW-1185">Reference proteome</keyword>
<evidence type="ECO:0000256" key="7">
    <source>
        <dbReference type="ARBA" id="ARBA00023128"/>
    </source>
</evidence>
<comment type="subunit">
    <text evidence="9">Component of the TIM23 complex.</text>
</comment>
<keyword evidence="8 9" id="KW-0472">Membrane</keyword>
<evidence type="ECO:0000256" key="2">
    <source>
        <dbReference type="ARBA" id="ARBA00010867"/>
    </source>
</evidence>
<keyword evidence="4 9" id="KW-0999">Mitochondrion inner membrane</keyword>
<comment type="caution">
    <text evidence="10">The sequence shown here is derived from an EMBL/GenBank/DDBJ whole genome shotgun (WGS) entry which is preliminary data.</text>
</comment>
<evidence type="ECO:0000256" key="9">
    <source>
        <dbReference type="RuleBase" id="RU367142"/>
    </source>
</evidence>
<dbReference type="EMBL" id="LGRX02012584">
    <property type="protein sequence ID" value="KAK3267162.1"/>
    <property type="molecule type" value="Genomic_DNA"/>
</dbReference>
<dbReference type="GO" id="GO:0030150">
    <property type="term" value="P:protein import into mitochondrial matrix"/>
    <property type="evidence" value="ECO:0007669"/>
    <property type="project" value="UniProtKB-UniRule"/>
</dbReference>
<gene>
    <name evidence="10" type="ORF">CYMTET_24269</name>
</gene>
<evidence type="ECO:0000256" key="3">
    <source>
        <dbReference type="ARBA" id="ARBA00022692"/>
    </source>
</evidence>
<keyword evidence="3 9" id="KW-0812">Transmembrane</keyword>
<evidence type="ECO:0000313" key="11">
    <source>
        <dbReference type="Proteomes" id="UP001190700"/>
    </source>
</evidence>
<reference evidence="10 11" key="1">
    <citation type="journal article" date="2015" name="Genome Biol. Evol.">
        <title>Comparative Genomics of a Bacterivorous Green Alga Reveals Evolutionary Causalities and Consequences of Phago-Mixotrophic Mode of Nutrition.</title>
        <authorList>
            <person name="Burns J.A."/>
            <person name="Paasch A."/>
            <person name="Narechania A."/>
            <person name="Kim E."/>
        </authorList>
    </citation>
    <scope>NUCLEOTIDE SEQUENCE [LARGE SCALE GENOMIC DNA]</scope>
    <source>
        <strain evidence="10 11">PLY_AMNH</strain>
    </source>
</reference>
<keyword evidence="5" id="KW-0809">Transit peptide</keyword>
<dbReference type="Gene3D" id="3.10.450.320">
    <property type="entry name" value="Mitochondrial import inner membrane translocase subunit Tim21"/>
    <property type="match status" value="1"/>
</dbReference>